<organism evidence="1 2">
    <name type="scientific">Xenorhabdus nematophila (strain ATCC 19061 / DSM 3370 / CCUG 14189 / LMG 1036 / NCIMB 9965 / AN6)</name>
    <dbReference type="NCBI Taxonomy" id="406817"/>
    <lineage>
        <taxon>Bacteria</taxon>
        <taxon>Pseudomonadati</taxon>
        <taxon>Pseudomonadota</taxon>
        <taxon>Gammaproteobacteria</taxon>
        <taxon>Enterobacterales</taxon>
        <taxon>Morganellaceae</taxon>
        <taxon>Xenorhabdus</taxon>
    </lineage>
</organism>
<dbReference type="HOGENOM" id="CLU_3224064_0_0_6"/>
<evidence type="ECO:0000313" key="1">
    <source>
        <dbReference type="EMBL" id="CBJ90117.1"/>
    </source>
</evidence>
<gene>
    <name evidence="1" type="ordered locus">XNC1_2057</name>
</gene>
<proteinExistence type="predicted"/>
<dbReference type="EMBL" id="FN667742">
    <property type="protein sequence ID" value="CBJ90117.1"/>
    <property type="molecule type" value="Genomic_DNA"/>
</dbReference>
<keyword evidence="2" id="KW-1185">Reference proteome</keyword>
<dbReference type="AlphaFoldDB" id="D3VEK5"/>
<protein>
    <submittedName>
        <fullName evidence="1">Uncharacterized protein</fullName>
    </submittedName>
</protein>
<dbReference type="Proteomes" id="UP000008075">
    <property type="component" value="Chromosome"/>
</dbReference>
<sequence>MMNWDVATHLFITMQNGDFTIWKKSPRQYRQIHIAILNIEVIFQ</sequence>
<evidence type="ECO:0000313" key="2">
    <source>
        <dbReference type="Proteomes" id="UP000008075"/>
    </source>
</evidence>
<dbReference type="STRING" id="406817.XNC1_2057"/>
<dbReference type="KEGG" id="xne:XNC1_2057"/>
<name>D3VEK5_XENNA</name>
<reference evidence="1 2" key="1">
    <citation type="journal article" date="2011" name="PLoS ONE">
        <title>The entomopathogenic bacterial endosymbionts xenorhabdus and photorhabdus: convergent lifestyles from divergent genomes.</title>
        <authorList>
            <person name="Chaston J.M."/>
            <person name="Suen G."/>
            <person name="Tucker S.L."/>
            <person name="Andersen A.W."/>
            <person name="Bhasin A."/>
            <person name="Bode E."/>
            <person name="Bode H.B."/>
            <person name="Brachmann A.O."/>
            <person name="Cowles C.E."/>
            <person name="Cowles K.N."/>
            <person name="Darby C."/>
            <person name="de Leon L."/>
            <person name="Drace K."/>
            <person name="Du Z."/>
            <person name="Givaudan A."/>
            <person name="Herbert Tran E.E."/>
            <person name="Jewell K.A."/>
            <person name="Knack J.J."/>
            <person name="Krasomil-Osterfeld K.C."/>
            <person name="Kukor R."/>
            <person name="Lanois A."/>
            <person name="Latreille P."/>
            <person name="Leimgruber N.K."/>
            <person name="Lipke C.M."/>
            <person name="Liu R."/>
            <person name="Lu X."/>
            <person name="Martens E.C."/>
            <person name="Marri P.R."/>
            <person name="Medigue C."/>
            <person name="Menard M.L."/>
            <person name="Miller N.M."/>
            <person name="Morales-Soto N."/>
            <person name="Norton S."/>
            <person name="Ogier J.C."/>
            <person name="Orchard S.S."/>
            <person name="Park D."/>
            <person name="Park Y."/>
            <person name="Qurollo B.A."/>
            <person name="Sugar D.R."/>
            <person name="Richards G.R."/>
            <person name="Rouy Z."/>
            <person name="Slominski B."/>
            <person name="Slominski K."/>
            <person name="Snyder H."/>
            <person name="Tjaden B.C."/>
            <person name="van der Hoeven R."/>
            <person name="Welch R.D."/>
            <person name="Wheeler C."/>
            <person name="Xiang B."/>
            <person name="Barbazuk B."/>
            <person name="Gaudriault S."/>
            <person name="Goodner B."/>
            <person name="Slater S.C."/>
            <person name="Forst S."/>
            <person name="Goldman B.S."/>
            <person name="Goodrich-Blair H."/>
        </authorList>
    </citation>
    <scope>NUCLEOTIDE SEQUENCE [LARGE SCALE GENOMIC DNA]</scope>
    <source>
        <strain evidence="2">ATCC 19061 / DSM 3370 / CCUG 14189 / LMG 1036 / NCIMB 9965 / AN6</strain>
    </source>
</reference>
<accession>D3VEK5</accession>